<protein>
    <recommendedName>
        <fullName evidence="1">DUF7730 domain-containing protein</fullName>
    </recommendedName>
</protein>
<dbReference type="Proteomes" id="UP000593566">
    <property type="component" value="Unassembled WGS sequence"/>
</dbReference>
<dbReference type="Pfam" id="PF24864">
    <property type="entry name" value="DUF7730"/>
    <property type="match status" value="1"/>
</dbReference>
<dbReference type="AlphaFoldDB" id="A0A8H6KY87"/>
<comment type="caution">
    <text evidence="2">The sequence shown here is derived from an EMBL/GenBank/DDBJ whole genome shotgun (WGS) entry which is preliminary data.</text>
</comment>
<evidence type="ECO:0000313" key="3">
    <source>
        <dbReference type="Proteomes" id="UP000593566"/>
    </source>
</evidence>
<feature type="domain" description="DUF7730" evidence="1">
    <location>
        <begin position="40"/>
        <end position="71"/>
    </location>
</feature>
<evidence type="ECO:0000259" key="1">
    <source>
        <dbReference type="Pfam" id="PF24864"/>
    </source>
</evidence>
<dbReference type="EMBL" id="JACCJB010000003">
    <property type="protein sequence ID" value="KAF6229034.1"/>
    <property type="molecule type" value="Genomic_DNA"/>
</dbReference>
<dbReference type="InterPro" id="IPR056632">
    <property type="entry name" value="DUF7730"/>
</dbReference>
<organism evidence="2 3">
    <name type="scientific">Letharia lupina</name>
    <dbReference type="NCBI Taxonomy" id="560253"/>
    <lineage>
        <taxon>Eukaryota</taxon>
        <taxon>Fungi</taxon>
        <taxon>Dikarya</taxon>
        <taxon>Ascomycota</taxon>
        <taxon>Pezizomycotina</taxon>
        <taxon>Lecanoromycetes</taxon>
        <taxon>OSLEUM clade</taxon>
        <taxon>Lecanoromycetidae</taxon>
        <taxon>Lecanorales</taxon>
        <taxon>Lecanorineae</taxon>
        <taxon>Parmeliaceae</taxon>
        <taxon>Letharia</taxon>
    </lineage>
</organism>
<accession>A0A8H6KY87</accession>
<keyword evidence="3" id="KW-1185">Reference proteome</keyword>
<name>A0A8H6KY87_9LECA</name>
<reference evidence="2 3" key="1">
    <citation type="journal article" date="2020" name="Genomics">
        <title>Complete, high-quality genomes from long-read metagenomic sequencing of two wolf lichen thalli reveals enigmatic genome architecture.</title>
        <authorList>
            <person name="McKenzie S.K."/>
            <person name="Walston R.F."/>
            <person name="Allen J.L."/>
        </authorList>
    </citation>
    <scope>NUCLEOTIDE SEQUENCE [LARGE SCALE GENOMIC DNA]</scope>
    <source>
        <strain evidence="2">WasteWater1</strain>
    </source>
</reference>
<dbReference type="PANTHER" id="PTHR38790">
    <property type="entry name" value="2EXR DOMAIN-CONTAINING PROTEIN-RELATED"/>
    <property type="match status" value="1"/>
</dbReference>
<sequence length="223" mass="25065">MIFHHLLTTADPIEKPHKHLGSKETALLDNYKPIPEIDSTILRTCRMIYSEALPILYGQNTFEFSSANAIRSFQSKSLIGYPLAFNLKLAPMGRLTLLRSVIINLNAEYRWHSSIGVNGTRGAPNRDHIWRDWSTTLFSESDDLCPWGGRNGLGFPALEKLTLDFSEWQLTESEGLLVKPFLKKLGESGGLNELVLKGVKHQPTIDQFQAGLVREGGTFRVKN</sequence>
<dbReference type="GeneID" id="59335548"/>
<proteinExistence type="predicted"/>
<gene>
    <name evidence="2" type="ORF">HO133_007148</name>
</gene>
<evidence type="ECO:0000313" key="2">
    <source>
        <dbReference type="EMBL" id="KAF6229034.1"/>
    </source>
</evidence>
<dbReference type="RefSeq" id="XP_037156676.1">
    <property type="nucleotide sequence ID" value="XM_037298041.1"/>
</dbReference>